<dbReference type="PANTHER" id="PTHR12482">
    <property type="entry name" value="LIPASE ROG1-RELATED-RELATED"/>
    <property type="match status" value="1"/>
</dbReference>
<evidence type="ECO:0000259" key="2">
    <source>
        <dbReference type="PROSITE" id="PS50192"/>
    </source>
</evidence>
<feature type="compositionally biased region" description="Polar residues" evidence="1">
    <location>
        <begin position="618"/>
        <end position="627"/>
    </location>
</feature>
<dbReference type="PANTHER" id="PTHR12482:SF62">
    <property type="entry name" value="LIPASE ROG1-RELATED"/>
    <property type="match status" value="1"/>
</dbReference>
<dbReference type="InterPro" id="IPR010989">
    <property type="entry name" value="SNARE"/>
</dbReference>
<dbReference type="RefSeq" id="XP_002769618.1">
    <property type="nucleotide sequence ID" value="XM_002769572.1"/>
</dbReference>
<evidence type="ECO:0000256" key="1">
    <source>
        <dbReference type="SAM" id="MobiDB-lite"/>
    </source>
</evidence>
<dbReference type="InParanoid" id="C5LLW4"/>
<protein>
    <submittedName>
        <fullName evidence="3">Syntaxin, putative</fullName>
    </submittedName>
</protein>
<dbReference type="GeneID" id="9055404"/>
<dbReference type="Proteomes" id="UP000007800">
    <property type="component" value="Unassembled WGS sequence"/>
</dbReference>
<feature type="domain" description="T-SNARE coiled-coil homology" evidence="2">
    <location>
        <begin position="184"/>
        <end position="246"/>
    </location>
</feature>
<dbReference type="CDD" id="cd15848">
    <property type="entry name" value="SNARE_syntaxin1-like"/>
    <property type="match status" value="1"/>
</dbReference>
<dbReference type="EMBL" id="GG683299">
    <property type="protein sequence ID" value="EER02336.1"/>
    <property type="molecule type" value="Genomic_DNA"/>
</dbReference>
<dbReference type="Gene3D" id="3.40.50.1820">
    <property type="entry name" value="alpha/beta hydrolase"/>
    <property type="match status" value="1"/>
</dbReference>
<evidence type="ECO:0000313" key="3">
    <source>
        <dbReference type="EMBL" id="EER02336.1"/>
    </source>
</evidence>
<dbReference type="Pfam" id="PF00804">
    <property type="entry name" value="Syntaxin"/>
    <property type="match status" value="1"/>
</dbReference>
<dbReference type="PROSITE" id="PS50192">
    <property type="entry name" value="T_SNARE"/>
    <property type="match status" value="1"/>
</dbReference>
<proteinExistence type="predicted"/>
<feature type="compositionally biased region" description="Basic and acidic residues" evidence="1">
    <location>
        <begin position="664"/>
        <end position="676"/>
    </location>
</feature>
<feature type="region of interest" description="Disordered" evidence="1">
    <location>
        <begin position="601"/>
        <end position="643"/>
    </location>
</feature>
<gene>
    <name evidence="3" type="ORF">Pmar_PMAR006658</name>
</gene>
<dbReference type="Gene3D" id="1.20.5.110">
    <property type="match status" value="1"/>
</dbReference>
<dbReference type="Pfam" id="PF05057">
    <property type="entry name" value="DUF676"/>
    <property type="match status" value="1"/>
</dbReference>
<dbReference type="SUPFAM" id="SSF47661">
    <property type="entry name" value="t-snare proteins"/>
    <property type="match status" value="1"/>
</dbReference>
<dbReference type="InterPro" id="IPR006011">
    <property type="entry name" value="Syntaxin_N"/>
</dbReference>
<feature type="region of interest" description="Disordered" evidence="1">
    <location>
        <begin position="664"/>
        <end position="684"/>
    </location>
</feature>
<reference evidence="3 4" key="1">
    <citation type="submission" date="2008-07" db="EMBL/GenBank/DDBJ databases">
        <authorList>
            <person name="El-Sayed N."/>
            <person name="Caler E."/>
            <person name="Inman J."/>
            <person name="Amedeo P."/>
            <person name="Hass B."/>
            <person name="Wortman J."/>
        </authorList>
    </citation>
    <scope>NUCLEOTIDE SEQUENCE [LARGE SCALE GENOMIC DNA]</scope>
    <source>
        <strain evidence="4">ATCC 50983 / TXsc</strain>
    </source>
</reference>
<dbReference type="GO" id="GO:0016020">
    <property type="term" value="C:membrane"/>
    <property type="evidence" value="ECO:0007669"/>
    <property type="project" value="InterPro"/>
</dbReference>
<dbReference type="OrthoDB" id="10255013at2759"/>
<organism evidence="4">
    <name type="scientific">Perkinsus marinus (strain ATCC 50983 / TXsc)</name>
    <dbReference type="NCBI Taxonomy" id="423536"/>
    <lineage>
        <taxon>Eukaryota</taxon>
        <taxon>Sar</taxon>
        <taxon>Alveolata</taxon>
        <taxon>Perkinsozoa</taxon>
        <taxon>Perkinsea</taxon>
        <taxon>Perkinsida</taxon>
        <taxon>Perkinsidae</taxon>
        <taxon>Perkinsus</taxon>
    </lineage>
</organism>
<dbReference type="Gene3D" id="1.20.58.70">
    <property type="match status" value="1"/>
</dbReference>
<accession>C5LLW4</accession>
<dbReference type="AlphaFoldDB" id="C5LLW4"/>
<dbReference type="InterPro" id="IPR000727">
    <property type="entry name" value="T_SNARE_dom"/>
</dbReference>
<dbReference type="SMART" id="SM00503">
    <property type="entry name" value="SynN"/>
    <property type="match status" value="1"/>
</dbReference>
<dbReference type="InterPro" id="IPR044294">
    <property type="entry name" value="Lipase-like"/>
</dbReference>
<name>C5LLW4_PERM5</name>
<dbReference type="InterPro" id="IPR007751">
    <property type="entry name" value="DUF676_lipase-like"/>
</dbReference>
<dbReference type="SUPFAM" id="SSF53474">
    <property type="entry name" value="alpha/beta-Hydrolases"/>
    <property type="match status" value="1"/>
</dbReference>
<evidence type="ECO:0000313" key="4">
    <source>
        <dbReference type="Proteomes" id="UP000007800"/>
    </source>
</evidence>
<sequence>MVGERVELMSTFFDEIGDIRKSMAEAQHNINCIRKGHDDMAKVVSTDKETIVRRQVEDVITITNRLMTVIKSSIDDIRIRNEEFMEVAPKATVDIKVRDTTYKGLCTRFNTLITEYQLAQSDFTKYVKSRAFNNLRMTLPDATIEEIDELIHSGVRPSKVLQQKMMIREGGTSIDAHVCMINKLQNMQDKYSDLRSLEEAVVDLRQLFMEMAVLVHQQNEILDNIEFNVVNAKHHTAEAERSLISARKHQRSAQKTRLSIRSDATSITPEYYSRDGYNRVHTTVPIFTVEDFKKMSKPVDVVFYEHGLWGHPYDLHNLAYSIYTTSGALPIMIQSNVGKTSDGVIPGGLRLLTECIPYFDALPKGSTISFIGHSLGGLYIRVALRNLFEKYPDYFIARGLILDKLLLLACPNLGIKDVPVHIRAGAMLASLAQQSMVDFLDTRGKLLMQLCDNAGIESIRPFRERLVYGNIQADLLVSIDSALIVPPGCRLWIDETYDNAIREKDYSLEDNNKEATAGEGAAATPKAPASIYPAYVEATDRLNPDTPSFTLNSLTWRRYAVKFPMWSWAAMFDGTAHFKLVNHTTQDIHSTGVPVVNHISRHWKKQQHHQDDDDVTKESTTSSTPGSNDDDDEVEMEIKARHAGEPIQSYCRCINGDDDDDSCRIGKDEHQQDERIITMSPVDG</sequence>
<keyword evidence="4" id="KW-1185">Reference proteome</keyword>
<dbReference type="GO" id="GO:0016192">
    <property type="term" value="P:vesicle-mediated transport"/>
    <property type="evidence" value="ECO:0007669"/>
    <property type="project" value="InterPro"/>
</dbReference>
<dbReference type="SMART" id="SM00397">
    <property type="entry name" value="t_SNARE"/>
    <property type="match status" value="1"/>
</dbReference>
<dbReference type="InterPro" id="IPR029058">
    <property type="entry name" value="AB_hydrolase_fold"/>
</dbReference>